<dbReference type="OrthoDB" id="2013972at2759"/>
<dbReference type="InterPro" id="IPR029063">
    <property type="entry name" value="SAM-dependent_MTases_sf"/>
</dbReference>
<proteinExistence type="predicted"/>
<dbReference type="GO" id="GO:0008168">
    <property type="term" value="F:methyltransferase activity"/>
    <property type="evidence" value="ECO:0007669"/>
    <property type="project" value="TreeGrafter"/>
</dbReference>
<reference evidence="1 2" key="1">
    <citation type="submission" date="2019-03" db="EMBL/GenBank/DDBJ databases">
        <title>Nematode-trapping fungi genome.</title>
        <authorList>
            <person name="Vidal-Diez De Ulzurrun G."/>
        </authorList>
    </citation>
    <scope>NUCLEOTIDE SEQUENCE [LARGE SCALE GENOMIC DNA]</scope>
    <source>
        <strain evidence="1 2">TWF154</strain>
    </source>
</reference>
<dbReference type="Proteomes" id="UP000297595">
    <property type="component" value="Unassembled WGS sequence"/>
</dbReference>
<gene>
    <name evidence="1" type="ORF">EYR41_004497</name>
</gene>
<accession>A0A8H2HSJ1</accession>
<name>A0A8H2HSJ1_ORBOL</name>
<evidence type="ECO:0000313" key="1">
    <source>
        <dbReference type="EMBL" id="TGJ72615.1"/>
    </source>
</evidence>
<dbReference type="Gene3D" id="3.40.50.150">
    <property type="entry name" value="Vaccinia Virus protein VP39"/>
    <property type="match status" value="1"/>
</dbReference>
<organism evidence="1 2">
    <name type="scientific">Orbilia oligospora</name>
    <name type="common">Nematode-trapping fungus</name>
    <name type="synonym">Arthrobotrys oligospora</name>
    <dbReference type="NCBI Taxonomy" id="2813651"/>
    <lineage>
        <taxon>Eukaryota</taxon>
        <taxon>Fungi</taxon>
        <taxon>Dikarya</taxon>
        <taxon>Ascomycota</taxon>
        <taxon>Pezizomycotina</taxon>
        <taxon>Orbiliomycetes</taxon>
        <taxon>Orbiliales</taxon>
        <taxon>Orbiliaceae</taxon>
        <taxon>Orbilia</taxon>
    </lineage>
</organism>
<dbReference type="AlphaFoldDB" id="A0A8H2HSJ1"/>
<dbReference type="EMBL" id="SOZJ01000002">
    <property type="protein sequence ID" value="TGJ72615.1"/>
    <property type="molecule type" value="Genomic_DNA"/>
</dbReference>
<evidence type="ECO:0008006" key="3">
    <source>
        <dbReference type="Google" id="ProtNLM"/>
    </source>
</evidence>
<comment type="caution">
    <text evidence="1">The sequence shown here is derived from an EMBL/GenBank/DDBJ whole genome shotgun (WGS) entry which is preliminary data.</text>
</comment>
<sequence>MSNDHSGSGHYIEVDDDITGTSEYDSLYGAESYDTQSLHRKMGKLFEICLSWTLLTNKIVTVQCFGDYIVDRFRQRKDSGSFPMTSHHVFLLRLRGKLFLAPIENPQKILDVGTGTGIWAIQIAEEFPDAEIVGNDISPIQPSWVPPKVSFEVDDFNDPWLQAPNSYDFIHERDCHAAVKDWGKFAENVFKTLKPGGYWESQEHTVEITTDDGSVPEDNVLKQWCTNLIQATEIIGQTCVVAPHIVGHMQKAGFVNIKQQYFKLPIGAWPKDPVDKEIGAFNLINMVNAAEGFTTAAYTRILGKSIEEAAQAVVDIKRDLQNKDFHMYFQFAVTYGQKPLDSPTE</sequence>
<protein>
    <recommendedName>
        <fullName evidence="3">Methyltransferase domain-containing protein</fullName>
    </recommendedName>
</protein>
<dbReference type="CDD" id="cd02440">
    <property type="entry name" value="AdoMet_MTases"/>
    <property type="match status" value="1"/>
</dbReference>
<dbReference type="PANTHER" id="PTHR43591">
    <property type="entry name" value="METHYLTRANSFERASE"/>
    <property type="match status" value="1"/>
</dbReference>
<dbReference type="SUPFAM" id="SSF53335">
    <property type="entry name" value="S-adenosyl-L-methionine-dependent methyltransferases"/>
    <property type="match status" value="1"/>
</dbReference>
<dbReference type="PANTHER" id="PTHR43591:SF24">
    <property type="entry name" value="2-METHOXY-6-POLYPRENYL-1,4-BENZOQUINOL METHYLASE, MITOCHONDRIAL"/>
    <property type="match status" value="1"/>
</dbReference>
<evidence type="ECO:0000313" key="2">
    <source>
        <dbReference type="Proteomes" id="UP000297595"/>
    </source>
</evidence>
<dbReference type="Pfam" id="PF13489">
    <property type="entry name" value="Methyltransf_23"/>
    <property type="match status" value="1"/>
</dbReference>